<name>A0A1U7X7J8_NICSY</name>
<evidence type="ECO:0000313" key="3">
    <source>
        <dbReference type="Proteomes" id="UP000189701"/>
    </source>
</evidence>
<evidence type="ECO:0000256" key="1">
    <source>
        <dbReference type="SAM" id="Coils"/>
    </source>
</evidence>
<accession>A0A1U7X7J8</accession>
<dbReference type="GeneID" id="104231550"/>
<feature type="region of interest" description="Disordered" evidence="2">
    <location>
        <begin position="1"/>
        <end position="29"/>
    </location>
</feature>
<proteinExistence type="predicted"/>
<dbReference type="KEGG" id="nsy:104231550"/>
<keyword evidence="3" id="KW-1185">Reference proteome</keyword>
<feature type="coiled-coil region" evidence="1">
    <location>
        <begin position="71"/>
        <end position="119"/>
    </location>
</feature>
<feature type="compositionally biased region" description="Polar residues" evidence="2">
    <location>
        <begin position="1"/>
        <end position="12"/>
    </location>
</feature>
<dbReference type="OrthoDB" id="1243076at2759"/>
<keyword evidence="1" id="KW-0175">Coiled coil</keyword>
<gene>
    <name evidence="4" type="primary">LOC104231550</name>
</gene>
<reference evidence="4" key="2">
    <citation type="submission" date="2025-08" db="UniProtKB">
        <authorList>
            <consortium name="RefSeq"/>
        </authorList>
    </citation>
    <scope>IDENTIFICATION</scope>
    <source>
        <tissue evidence="4">Leaf</tissue>
    </source>
</reference>
<dbReference type="Proteomes" id="UP000189701">
    <property type="component" value="Unplaced"/>
</dbReference>
<reference evidence="3" key="1">
    <citation type="journal article" date="2013" name="Genome Biol.">
        <title>Reference genomes and transcriptomes of Nicotiana sylvestris and Nicotiana tomentosiformis.</title>
        <authorList>
            <person name="Sierro N."/>
            <person name="Battey J.N."/>
            <person name="Ouadi S."/>
            <person name="Bovet L."/>
            <person name="Goepfert S."/>
            <person name="Bakaher N."/>
            <person name="Peitsch M.C."/>
            <person name="Ivanov N.V."/>
        </authorList>
    </citation>
    <scope>NUCLEOTIDE SEQUENCE [LARGE SCALE GENOMIC DNA]</scope>
</reference>
<organism evidence="3 4">
    <name type="scientific">Nicotiana sylvestris</name>
    <name type="common">Wood tobacco</name>
    <name type="synonym">South American tobacco</name>
    <dbReference type="NCBI Taxonomy" id="4096"/>
    <lineage>
        <taxon>Eukaryota</taxon>
        <taxon>Viridiplantae</taxon>
        <taxon>Streptophyta</taxon>
        <taxon>Embryophyta</taxon>
        <taxon>Tracheophyta</taxon>
        <taxon>Spermatophyta</taxon>
        <taxon>Magnoliopsida</taxon>
        <taxon>eudicotyledons</taxon>
        <taxon>Gunneridae</taxon>
        <taxon>Pentapetalae</taxon>
        <taxon>asterids</taxon>
        <taxon>lamiids</taxon>
        <taxon>Solanales</taxon>
        <taxon>Solanaceae</taxon>
        <taxon>Nicotianoideae</taxon>
        <taxon>Nicotianeae</taxon>
        <taxon>Nicotiana</taxon>
    </lineage>
</organism>
<protein>
    <submittedName>
        <fullName evidence="4">Intracellular protein transport protein USO1-like</fullName>
    </submittedName>
</protein>
<dbReference type="RefSeq" id="XP_009782864.1">
    <property type="nucleotide sequence ID" value="XM_009784562.1"/>
</dbReference>
<dbReference type="AlphaFoldDB" id="A0A1U7X7J8"/>
<sequence>MACLKDSSQGSKKTPILTPRTFYRKPRGSANSKSFVDYVMSSDPHLPDFVLLGFQATVLYNQAFAKSQDKLTHYEEECMRLSSEADKLRALFTKKKEELRDLKAHLETMSRERTDLAEQLEKKDILMREGLRARDIEVLGLKQHVDEIASARDTLQGKLTLAEHHLHDARADSSKYKDLHAESVAALFAVKSEDDALISSYREDAATANAGAKKVSEVAELELTRALEHDRLRSRR</sequence>
<evidence type="ECO:0000256" key="2">
    <source>
        <dbReference type="SAM" id="MobiDB-lite"/>
    </source>
</evidence>
<evidence type="ECO:0000313" key="4">
    <source>
        <dbReference type="RefSeq" id="XP_009782864.1"/>
    </source>
</evidence>